<keyword evidence="2" id="KW-0663">Pyridoxal phosphate</keyword>
<dbReference type="Pfam" id="PF00155">
    <property type="entry name" value="Aminotran_1_2"/>
    <property type="match status" value="1"/>
</dbReference>
<dbReference type="PROSITE" id="PS00105">
    <property type="entry name" value="AA_TRANSFER_CLASS_1"/>
    <property type="match status" value="1"/>
</dbReference>
<evidence type="ECO:0000259" key="5">
    <source>
        <dbReference type="Pfam" id="PF00155"/>
    </source>
</evidence>
<accession>A0A2Z2HLV0</accession>
<protein>
    <recommendedName>
        <fullName evidence="3">Aminotransferase</fullName>
        <ecNumber evidence="3">2.6.1.-</ecNumber>
    </recommendedName>
</protein>
<evidence type="ECO:0000256" key="3">
    <source>
        <dbReference type="RuleBase" id="RU000481"/>
    </source>
</evidence>
<evidence type="ECO:0000256" key="2">
    <source>
        <dbReference type="ARBA" id="ARBA00022898"/>
    </source>
</evidence>
<evidence type="ECO:0000256" key="4">
    <source>
        <dbReference type="SAM" id="MobiDB-lite"/>
    </source>
</evidence>
<evidence type="ECO:0000256" key="1">
    <source>
        <dbReference type="ARBA" id="ARBA00001933"/>
    </source>
</evidence>
<dbReference type="InterPro" id="IPR015421">
    <property type="entry name" value="PyrdxlP-dep_Trfase_major"/>
</dbReference>
<dbReference type="Gene3D" id="3.90.1150.10">
    <property type="entry name" value="Aspartate Aminotransferase, domain 1"/>
    <property type="match status" value="1"/>
</dbReference>
<proteinExistence type="inferred from homology"/>
<keyword evidence="7" id="KW-1185">Reference proteome</keyword>
<sequence length="360" mass="40667">MKINTKSSIRRHSPVIHGGKIPSKNSDQIIIDFSSNITPLGIPNSVKSIIKKNLDKVQFYPDPYSETVISSLEKYTHLSKSNIIVGNGAIEILYNFCYAFLSKTTKVLIHVPTFQEYETAVKLNDCKISYFKSLNLSTDIDSFISQIPKNGCIFLCNPNNPTGELLSKKELLSIILKAKKLKTLVFIDECFIELVPDSNESVISYVKKYDNLFILRSLTKSFGLPGIRIGYACGSKEIIKILQKIKIPWSVNSLAQDAANEVIKNKSHINKSNLIIKKELKYLNNSISSINGFECIPSSTNFILIKTKYNSTKLQTKLLKNKILIRDCKNFRGLDEHYIRIAVKSHKDNVKLVSALEKIK</sequence>
<gene>
    <name evidence="6" type="primary">aspC_1</name>
    <name evidence="6" type="ORF">NMSP_0174</name>
</gene>
<dbReference type="AlphaFoldDB" id="A0A2Z2HLV0"/>
<comment type="similarity">
    <text evidence="3">Belongs to the class-I pyridoxal-phosphate-dependent aminotransferase family.</text>
</comment>
<name>A0A2Z2HLV0_9ARCH</name>
<dbReference type="EMBL" id="CP021324">
    <property type="protein sequence ID" value="ARS63806.1"/>
    <property type="molecule type" value="Genomic_DNA"/>
</dbReference>
<dbReference type="InterPro" id="IPR004839">
    <property type="entry name" value="Aminotransferase_I/II_large"/>
</dbReference>
<dbReference type="CDD" id="cd00609">
    <property type="entry name" value="AAT_like"/>
    <property type="match status" value="1"/>
</dbReference>
<comment type="cofactor">
    <cofactor evidence="1 3">
        <name>pyridoxal 5'-phosphate</name>
        <dbReference type="ChEBI" id="CHEBI:597326"/>
    </cofactor>
</comment>
<dbReference type="InterPro" id="IPR015424">
    <property type="entry name" value="PyrdxlP-dep_Trfase"/>
</dbReference>
<dbReference type="PANTHER" id="PTHR42885:SF1">
    <property type="entry name" value="THREONINE-PHOSPHATE DECARBOXYLASE"/>
    <property type="match status" value="1"/>
</dbReference>
<dbReference type="KEGG" id="nct:NMSP_0174"/>
<feature type="domain" description="Aminotransferase class I/classII large" evidence="5">
    <location>
        <begin position="29"/>
        <end position="355"/>
    </location>
</feature>
<feature type="region of interest" description="Disordered" evidence="4">
    <location>
        <begin position="1"/>
        <end position="21"/>
    </location>
</feature>
<dbReference type="PANTHER" id="PTHR42885">
    <property type="entry name" value="HISTIDINOL-PHOSPHATE AMINOTRANSFERASE-RELATED"/>
    <property type="match status" value="1"/>
</dbReference>
<dbReference type="EC" id="2.6.1.-" evidence="3"/>
<dbReference type="OrthoDB" id="39225at2157"/>
<dbReference type="InterPro" id="IPR015422">
    <property type="entry name" value="PyrdxlP-dep_Trfase_small"/>
</dbReference>
<dbReference type="GO" id="GO:0030170">
    <property type="term" value="F:pyridoxal phosphate binding"/>
    <property type="evidence" value="ECO:0007669"/>
    <property type="project" value="InterPro"/>
</dbReference>
<organism evidence="6 7">
    <name type="scientific">Candidatus Nitrosomarinus catalinensis</name>
    <dbReference type="NCBI Taxonomy" id="1898749"/>
    <lineage>
        <taxon>Archaea</taxon>
        <taxon>Nitrososphaerota</taxon>
        <taxon>Nitrososphaeria</taxon>
        <taxon>Nitrosopumilales</taxon>
        <taxon>Nitrosopumilaceae</taxon>
        <taxon>Candidatus Nitrosomarinus</taxon>
    </lineage>
</organism>
<dbReference type="RefSeq" id="WP_086907029.1">
    <property type="nucleotide sequence ID" value="NZ_CP021324.1"/>
</dbReference>
<dbReference type="SUPFAM" id="SSF53383">
    <property type="entry name" value="PLP-dependent transferases"/>
    <property type="match status" value="1"/>
</dbReference>
<keyword evidence="3 6" id="KW-0808">Transferase</keyword>
<evidence type="ECO:0000313" key="7">
    <source>
        <dbReference type="Proteomes" id="UP000249949"/>
    </source>
</evidence>
<dbReference type="Proteomes" id="UP000249949">
    <property type="component" value="Chromosome"/>
</dbReference>
<dbReference type="Gene3D" id="3.40.640.10">
    <property type="entry name" value="Type I PLP-dependent aspartate aminotransferase-like (Major domain)"/>
    <property type="match status" value="1"/>
</dbReference>
<dbReference type="GeneID" id="32900675"/>
<dbReference type="GO" id="GO:0008483">
    <property type="term" value="F:transaminase activity"/>
    <property type="evidence" value="ECO:0007669"/>
    <property type="project" value="UniProtKB-KW"/>
</dbReference>
<keyword evidence="3 6" id="KW-0032">Aminotransferase</keyword>
<reference evidence="6 7" key="1">
    <citation type="journal article" date="2017" name="Environ. Microbiol.">
        <title>Genome and epigenome of a novel marine Thaumarchaeota strain suggest viral infection, phosphorothioation DNA modification and multiple restriction systems.</title>
        <authorList>
            <person name="Ahlgren N.A."/>
            <person name="Chen Y."/>
            <person name="Needham D.M."/>
            <person name="Parada A.E."/>
            <person name="Sachdeva R."/>
            <person name="Trinh V."/>
            <person name="Chen T."/>
            <person name="Fuhrman J.A."/>
        </authorList>
    </citation>
    <scope>NUCLEOTIDE SEQUENCE [LARGE SCALE GENOMIC DNA]</scope>
    <source>
        <strain evidence="6 7">SPOT01</strain>
    </source>
</reference>
<dbReference type="InterPro" id="IPR004838">
    <property type="entry name" value="NHTrfase_class1_PyrdxlP-BS"/>
</dbReference>
<evidence type="ECO:0000313" key="6">
    <source>
        <dbReference type="EMBL" id="ARS63806.1"/>
    </source>
</evidence>